<evidence type="ECO:0000259" key="2">
    <source>
        <dbReference type="SMART" id="SM01043"/>
    </source>
</evidence>
<feature type="domain" description="Bacterial transcriptional activator" evidence="2">
    <location>
        <begin position="95"/>
        <end position="236"/>
    </location>
</feature>
<dbReference type="EMBL" id="JAWQEV010000008">
    <property type="protein sequence ID" value="MDW4574453.1"/>
    <property type="molecule type" value="Genomic_DNA"/>
</dbReference>
<accession>A0ABU4H533</accession>
<dbReference type="InterPro" id="IPR011990">
    <property type="entry name" value="TPR-like_helical_dom_sf"/>
</dbReference>
<dbReference type="SUPFAM" id="SSF52540">
    <property type="entry name" value="P-loop containing nucleoside triphosphate hydrolases"/>
    <property type="match status" value="1"/>
</dbReference>
<dbReference type="SMART" id="SM00382">
    <property type="entry name" value="AAA"/>
    <property type="match status" value="1"/>
</dbReference>
<dbReference type="InterPro" id="IPR005158">
    <property type="entry name" value="BTAD"/>
</dbReference>
<dbReference type="PANTHER" id="PTHR47691">
    <property type="entry name" value="REGULATOR-RELATED"/>
    <property type="match status" value="1"/>
</dbReference>
<keyword evidence="4" id="KW-1185">Reference proteome</keyword>
<dbReference type="Pfam" id="PF03704">
    <property type="entry name" value="BTAD"/>
    <property type="match status" value="1"/>
</dbReference>
<dbReference type="InterPro" id="IPR027417">
    <property type="entry name" value="P-loop_NTPase"/>
</dbReference>
<comment type="caution">
    <text evidence="3">The sequence shown here is derived from an EMBL/GenBank/DDBJ whole genome shotgun (WGS) entry which is preliminary data.</text>
</comment>
<dbReference type="Pfam" id="PF13401">
    <property type="entry name" value="AAA_22"/>
    <property type="match status" value="1"/>
</dbReference>
<feature type="domain" description="AAA+ ATPase" evidence="1">
    <location>
        <begin position="280"/>
        <end position="405"/>
    </location>
</feature>
<evidence type="ECO:0000313" key="3">
    <source>
        <dbReference type="EMBL" id="MDW4574453.1"/>
    </source>
</evidence>
<dbReference type="RefSeq" id="WP_318354947.1">
    <property type="nucleotide sequence ID" value="NZ_JAWQEV010000008.1"/>
</dbReference>
<dbReference type="InterPro" id="IPR058852">
    <property type="entry name" value="HTH_77"/>
</dbReference>
<dbReference type="InterPro" id="IPR016032">
    <property type="entry name" value="Sig_transdc_resp-reg_C-effctor"/>
</dbReference>
<evidence type="ECO:0000313" key="4">
    <source>
        <dbReference type="Proteomes" id="UP001283109"/>
    </source>
</evidence>
<dbReference type="InterPro" id="IPR003593">
    <property type="entry name" value="AAA+_ATPase"/>
</dbReference>
<dbReference type="PROSITE" id="PS01332">
    <property type="entry name" value="HTH_RRF2_1"/>
    <property type="match status" value="1"/>
</dbReference>
<protein>
    <submittedName>
        <fullName evidence="3">BTAD domain-containing putative transcriptional regulator</fullName>
    </submittedName>
</protein>
<reference evidence="3 4" key="1">
    <citation type="submission" date="2023-11" db="EMBL/GenBank/DDBJ databases">
        <title>Draft genome sequence of Microbacterium arthrosphaerae JCM 30492.</title>
        <authorList>
            <person name="Zhang G."/>
            <person name="Ding Y."/>
        </authorList>
    </citation>
    <scope>NUCLEOTIDE SEQUENCE [LARGE SCALE GENOMIC DNA]</scope>
    <source>
        <strain evidence="3 4">JCM 30492</strain>
    </source>
</reference>
<dbReference type="Gene3D" id="1.25.40.10">
    <property type="entry name" value="Tetratricopeptide repeat domain"/>
    <property type="match status" value="2"/>
</dbReference>
<dbReference type="SUPFAM" id="SSF46894">
    <property type="entry name" value="C-terminal effector domain of the bipartite response regulators"/>
    <property type="match status" value="1"/>
</dbReference>
<gene>
    <name evidence="3" type="ORF">R8Z58_16870</name>
</gene>
<dbReference type="InterPro" id="IPR036388">
    <property type="entry name" value="WH-like_DNA-bd_sf"/>
</dbReference>
<dbReference type="Gene3D" id="1.10.10.10">
    <property type="entry name" value="Winged helix-like DNA-binding domain superfamily/Winged helix DNA-binding domain"/>
    <property type="match status" value="1"/>
</dbReference>
<name>A0ABU4H533_9MICO</name>
<dbReference type="Proteomes" id="UP001283109">
    <property type="component" value="Unassembled WGS sequence"/>
</dbReference>
<evidence type="ECO:0000259" key="1">
    <source>
        <dbReference type="SMART" id="SM00382"/>
    </source>
</evidence>
<organism evidence="3 4">
    <name type="scientific">Microbacterium arthrosphaerae</name>
    <dbReference type="NCBI Taxonomy" id="792652"/>
    <lineage>
        <taxon>Bacteria</taxon>
        <taxon>Bacillati</taxon>
        <taxon>Actinomycetota</taxon>
        <taxon>Actinomycetes</taxon>
        <taxon>Micrococcales</taxon>
        <taxon>Microbacteriaceae</taxon>
        <taxon>Microbacterium</taxon>
    </lineage>
</organism>
<dbReference type="SUPFAM" id="SSF48452">
    <property type="entry name" value="TPR-like"/>
    <property type="match status" value="2"/>
</dbReference>
<dbReference type="Gene3D" id="3.40.50.300">
    <property type="entry name" value="P-loop containing nucleotide triphosphate hydrolases"/>
    <property type="match status" value="1"/>
</dbReference>
<dbReference type="InterPro" id="IPR049945">
    <property type="entry name" value="AAA_22"/>
</dbReference>
<sequence>MGIDIELLGAFGLHIDGATVPVRGDLPRALLARLAATPRELVPSETLIADVWTDPPENVVSTLRAHLSRLRAAGLGAAIVGARGGYLIDVPRERVDLTRFRDELTRAAEVTAAEAHLARLVELAGLAAQEPLADLDGYPFVARLRAEHLEDRRLLDEDLAEAAIELGDDSLATAVLSGTVERHPLHERPARLLALALARSARFTDALAVLDAFRERLSEQGLDASARVDALRASIVRLDPAVVAPIGAGGTVSRVGIAIPLTRFIGRENDLRALREARREHRLVTIVGPAGVGKTRIAVELAREATTALDDDQYMVDLADIRNPDDVVATIASVVRARELSIDGIVRRLGRGRVLLVLDNADHVIGALAAAVDALLGQTGQLRIVVTSRESLRLAEEHVVVLRPLVDDDAEDAWRLFSERAADARGGRAFHDEELTEARELCAQLAGIPLALELAAARLDVLDVEQVREGIGGRDTGTGRHDSVRAAIGWTFDELGEAQRALLTDVARFAGTFTVGAAAGTSGIESGRASELLMQLVGRSLVAVDRSGTGRRRFRVLESTREFLADRDDPARAAAWRLRHRWWFADLASRLGPTLRTFEARDTMAVLDGFRADLNVAYEGAIEAGDREAAVRLAGWQAHYWFLRGLLREGRARLERALALPGEPTDSDGLAYTELANLAYQTGDAMAGFVAIAQARAEGERRSDASVTAVALSREAFGRSMFGEADLGEQLMAQALDLLPDAQAWARAEVYMSLGQLRRAQGRPDDALAALTESHRIASSVGYTWMITSSQYIMAKALVDARRAREAIAVARSAIAGARANEDAAGALAVVHVAAGACAFVERHEVGARLMGAVDELGKRYDYDIAAAEGDDARRLREAVGQGLTPGEFEHEYRNGRRLGWDEVSALIDRLPQTAPQPVEATA</sequence>
<dbReference type="PRINTS" id="PR00364">
    <property type="entry name" value="DISEASERSIST"/>
</dbReference>
<dbReference type="InterPro" id="IPR030489">
    <property type="entry name" value="TR_Rrf2-type_CS"/>
</dbReference>
<proteinExistence type="predicted"/>
<dbReference type="PANTHER" id="PTHR47691:SF3">
    <property type="entry name" value="HTH-TYPE TRANSCRIPTIONAL REGULATOR RV0890C-RELATED"/>
    <property type="match status" value="1"/>
</dbReference>
<dbReference type="Pfam" id="PF25872">
    <property type="entry name" value="HTH_77"/>
    <property type="match status" value="1"/>
</dbReference>
<dbReference type="SMART" id="SM01043">
    <property type="entry name" value="BTAD"/>
    <property type="match status" value="1"/>
</dbReference>